<feature type="region of interest" description="Disordered" evidence="1">
    <location>
        <begin position="48"/>
        <end position="73"/>
    </location>
</feature>
<dbReference type="Proteomes" id="UP000324632">
    <property type="component" value="Chromosome 8"/>
</dbReference>
<proteinExistence type="predicted"/>
<name>A0A5A9PBG1_9TELE</name>
<evidence type="ECO:0000256" key="1">
    <source>
        <dbReference type="SAM" id="MobiDB-lite"/>
    </source>
</evidence>
<feature type="region of interest" description="Disordered" evidence="1">
    <location>
        <begin position="111"/>
        <end position="157"/>
    </location>
</feature>
<protein>
    <submittedName>
        <fullName evidence="2">Uncharacterized protein</fullName>
    </submittedName>
</protein>
<evidence type="ECO:0000313" key="3">
    <source>
        <dbReference type="Proteomes" id="UP000324632"/>
    </source>
</evidence>
<evidence type="ECO:0000313" key="2">
    <source>
        <dbReference type="EMBL" id="KAA0717977.1"/>
    </source>
</evidence>
<dbReference type="EMBL" id="SOYY01000008">
    <property type="protein sequence ID" value="KAA0717977.1"/>
    <property type="molecule type" value="Genomic_DNA"/>
</dbReference>
<sequence>MQHCATAQLQMNGTIYLVTRGRRERLQPNCTWSPVLTPARRFPLRGKVQRKREGEKERIPAPSSTSPVPPELISLPIIPRATAVRRRTYDHGDLASSRFLALKMDSIQGKEGEGAELGGFRVRQSLHEHRPRQLQPDLGRPSAPTPGSARPARFTPP</sequence>
<accession>A0A5A9PBG1</accession>
<comment type="caution">
    <text evidence="2">The sequence shown here is derived from an EMBL/GenBank/DDBJ whole genome shotgun (WGS) entry which is preliminary data.</text>
</comment>
<organism evidence="2 3">
    <name type="scientific">Triplophysa tibetana</name>
    <dbReference type="NCBI Taxonomy" id="1572043"/>
    <lineage>
        <taxon>Eukaryota</taxon>
        <taxon>Metazoa</taxon>
        <taxon>Chordata</taxon>
        <taxon>Craniata</taxon>
        <taxon>Vertebrata</taxon>
        <taxon>Euteleostomi</taxon>
        <taxon>Actinopterygii</taxon>
        <taxon>Neopterygii</taxon>
        <taxon>Teleostei</taxon>
        <taxon>Ostariophysi</taxon>
        <taxon>Cypriniformes</taxon>
        <taxon>Nemacheilidae</taxon>
        <taxon>Triplophysa</taxon>
    </lineage>
</organism>
<keyword evidence="3" id="KW-1185">Reference proteome</keyword>
<reference evidence="2 3" key="1">
    <citation type="journal article" date="2019" name="Mol. Ecol. Resour.">
        <title>Chromosome-level genome assembly of Triplophysa tibetana, a fish adapted to the harsh high-altitude environment of the Tibetan Plateau.</title>
        <authorList>
            <person name="Yang X."/>
            <person name="Liu H."/>
            <person name="Ma Z."/>
            <person name="Zou Y."/>
            <person name="Zou M."/>
            <person name="Mao Y."/>
            <person name="Li X."/>
            <person name="Wang H."/>
            <person name="Chen T."/>
            <person name="Wang W."/>
            <person name="Yang R."/>
        </authorList>
    </citation>
    <scope>NUCLEOTIDE SEQUENCE [LARGE SCALE GENOMIC DNA]</scope>
    <source>
        <strain evidence="2">TTIB1903HZAU</strain>
        <tissue evidence="2">Muscle</tissue>
    </source>
</reference>
<gene>
    <name evidence="2" type="ORF">E1301_Tti001429</name>
</gene>
<dbReference type="AlphaFoldDB" id="A0A5A9PBG1"/>